<dbReference type="CDD" id="cd00761">
    <property type="entry name" value="Glyco_tranf_GTA_type"/>
    <property type="match status" value="1"/>
</dbReference>
<dbReference type="PATRIC" id="fig|1178515.4.peg.1632"/>
<dbReference type="KEGG" id="pswu:SY83_08210"/>
<protein>
    <submittedName>
        <fullName evidence="5">Glycosyl transferase family 2</fullName>
    </submittedName>
</protein>
<dbReference type="Gene3D" id="3.90.550.10">
    <property type="entry name" value="Spore Coat Polysaccharide Biosynthesis Protein SpsA, Chain A"/>
    <property type="match status" value="1"/>
</dbReference>
<dbReference type="AlphaFoldDB" id="A0A172TGT2"/>
<dbReference type="PANTHER" id="PTHR22916:SF51">
    <property type="entry name" value="GLYCOSYLTRANSFERASE EPSH-RELATED"/>
    <property type="match status" value="1"/>
</dbReference>
<organism evidence="5 6">
    <name type="scientific">Paenibacillus swuensis</name>
    <dbReference type="NCBI Taxonomy" id="1178515"/>
    <lineage>
        <taxon>Bacteria</taxon>
        <taxon>Bacillati</taxon>
        <taxon>Bacillota</taxon>
        <taxon>Bacilli</taxon>
        <taxon>Bacillales</taxon>
        <taxon>Paenibacillaceae</taxon>
        <taxon>Paenibacillus</taxon>
    </lineage>
</organism>
<dbReference type="SUPFAM" id="SSF53448">
    <property type="entry name" value="Nucleotide-diphospho-sugar transferases"/>
    <property type="match status" value="1"/>
</dbReference>
<dbReference type="InterPro" id="IPR029044">
    <property type="entry name" value="Nucleotide-diphossugar_trans"/>
</dbReference>
<dbReference type="InterPro" id="IPR001173">
    <property type="entry name" value="Glyco_trans_2-like"/>
</dbReference>
<gene>
    <name evidence="5" type="ORF">SY83_08210</name>
</gene>
<keyword evidence="3 5" id="KW-0808">Transferase</keyword>
<dbReference type="EMBL" id="CP011388">
    <property type="protein sequence ID" value="ANE46259.1"/>
    <property type="molecule type" value="Genomic_DNA"/>
</dbReference>
<evidence type="ECO:0000313" key="5">
    <source>
        <dbReference type="EMBL" id="ANE46259.1"/>
    </source>
</evidence>
<evidence type="ECO:0000256" key="3">
    <source>
        <dbReference type="ARBA" id="ARBA00022679"/>
    </source>
</evidence>
<feature type="domain" description="Glycosyltransferase 2-like" evidence="4">
    <location>
        <begin position="6"/>
        <end position="128"/>
    </location>
</feature>
<dbReference type="GO" id="GO:0016757">
    <property type="term" value="F:glycosyltransferase activity"/>
    <property type="evidence" value="ECO:0007669"/>
    <property type="project" value="UniProtKB-KW"/>
</dbReference>
<name>A0A172TGT2_9BACL</name>
<dbReference type="RefSeq" id="WP_068605795.1">
    <property type="nucleotide sequence ID" value="NZ_CP011388.1"/>
</dbReference>
<dbReference type="Pfam" id="PF00535">
    <property type="entry name" value="Glycos_transf_2"/>
    <property type="match status" value="1"/>
</dbReference>
<dbReference type="OrthoDB" id="396512at2"/>
<evidence type="ECO:0000259" key="4">
    <source>
        <dbReference type="Pfam" id="PF00535"/>
    </source>
</evidence>
<dbReference type="Proteomes" id="UP000076927">
    <property type="component" value="Chromosome"/>
</dbReference>
<keyword evidence="6" id="KW-1185">Reference proteome</keyword>
<keyword evidence="2" id="KW-0328">Glycosyltransferase</keyword>
<dbReference type="STRING" id="1178515.SY83_08210"/>
<comment type="similarity">
    <text evidence="1">Belongs to the glycosyltransferase 2 family.</text>
</comment>
<proteinExistence type="inferred from homology"/>
<reference evidence="5 6" key="1">
    <citation type="submission" date="2015-01" db="EMBL/GenBank/DDBJ databases">
        <title>Paenibacillus swuensis/DY6/whole genome sequencing.</title>
        <authorList>
            <person name="Kim M.K."/>
            <person name="Srinivasan S."/>
            <person name="Lee J.-J."/>
        </authorList>
    </citation>
    <scope>NUCLEOTIDE SEQUENCE [LARGE SCALE GENOMIC DNA]</scope>
    <source>
        <strain evidence="5 6">DY6</strain>
    </source>
</reference>
<evidence type="ECO:0000313" key="6">
    <source>
        <dbReference type="Proteomes" id="UP000076927"/>
    </source>
</evidence>
<evidence type="ECO:0000256" key="1">
    <source>
        <dbReference type="ARBA" id="ARBA00006739"/>
    </source>
</evidence>
<dbReference type="PANTHER" id="PTHR22916">
    <property type="entry name" value="GLYCOSYLTRANSFERASE"/>
    <property type="match status" value="1"/>
</dbReference>
<sequence length="355" mass="40527">MHPKLSIIMPIYNMEAYLRRSLDSLLEQSFTDFEIIAVNDGSTDSSGSILDAYAAKDARLILCNRDNGGVSSARNAGLAMARGEFIGFVDPDDWVNLHMYEELVHTADSEEADIVMCTYIREFGSHAKAKPFPLPERVAYRNEEVHEHVLRRLVGPAGPEVAQPEMLDAWGTVWTKLYRGDLLRRHRLQFTDLQLIGSNEDTLFNIQAVYYSRSFIFLNKPLYHYWRANTSSVTSSYNPQLSKQFKSLYQAIENFLGEKELGQEYVLALHNRIGMNTLGLGLNTVNRGNHASSLAKIKDLGALLKDAQMKRSLQQFELAHCPVVWKTFFWFAKHKFAFGLYFMLTAADRLRTRAR</sequence>
<evidence type="ECO:0000256" key="2">
    <source>
        <dbReference type="ARBA" id="ARBA00022676"/>
    </source>
</evidence>
<accession>A0A172TGT2</accession>